<keyword evidence="9" id="KW-1185">Reference proteome</keyword>
<dbReference type="GO" id="GO:0005886">
    <property type="term" value="C:plasma membrane"/>
    <property type="evidence" value="ECO:0007669"/>
    <property type="project" value="UniProtKB-SubCell"/>
</dbReference>
<evidence type="ECO:0000256" key="6">
    <source>
        <dbReference type="SAM" id="Phobius"/>
    </source>
</evidence>
<dbReference type="EMBL" id="CP036433">
    <property type="protein sequence ID" value="QDU98018.1"/>
    <property type="molecule type" value="Genomic_DNA"/>
</dbReference>
<dbReference type="RefSeq" id="WP_145056912.1">
    <property type="nucleotide sequence ID" value="NZ_CP036433.1"/>
</dbReference>
<comment type="subcellular location">
    <subcellularLocation>
        <location evidence="1">Cell membrane</location>
        <topology evidence="1">Multi-pass membrane protein</topology>
    </subcellularLocation>
</comment>
<evidence type="ECO:0000256" key="1">
    <source>
        <dbReference type="ARBA" id="ARBA00004651"/>
    </source>
</evidence>
<feature type="transmembrane region" description="Helical" evidence="6">
    <location>
        <begin position="224"/>
        <end position="241"/>
    </location>
</feature>
<evidence type="ECO:0000259" key="7">
    <source>
        <dbReference type="Pfam" id="PF00482"/>
    </source>
</evidence>
<evidence type="ECO:0000313" key="8">
    <source>
        <dbReference type="EMBL" id="QDU98018.1"/>
    </source>
</evidence>
<keyword evidence="5 6" id="KW-0472">Membrane</keyword>
<proteinExistence type="predicted"/>
<dbReference type="KEGG" id="lcre:Pla8534_58790"/>
<gene>
    <name evidence="8" type="ORF">Pla8534_58790</name>
</gene>
<name>A0A518E1P9_9BACT</name>
<dbReference type="PANTHER" id="PTHR35007:SF1">
    <property type="entry name" value="PILUS ASSEMBLY PROTEIN"/>
    <property type="match status" value="1"/>
</dbReference>
<evidence type="ECO:0000256" key="5">
    <source>
        <dbReference type="ARBA" id="ARBA00023136"/>
    </source>
</evidence>
<keyword evidence="2" id="KW-1003">Cell membrane</keyword>
<evidence type="ECO:0000256" key="2">
    <source>
        <dbReference type="ARBA" id="ARBA00022475"/>
    </source>
</evidence>
<dbReference type="OrthoDB" id="9803381at2"/>
<dbReference type="Gene3D" id="1.20.81.30">
    <property type="entry name" value="Type II secretion system (T2SS), domain F"/>
    <property type="match status" value="1"/>
</dbReference>
<accession>A0A518E1P9</accession>
<dbReference type="PANTHER" id="PTHR35007">
    <property type="entry name" value="INTEGRAL MEMBRANE PROTEIN-RELATED"/>
    <property type="match status" value="1"/>
</dbReference>
<organism evidence="8 9">
    <name type="scientific">Lignipirellula cremea</name>
    <dbReference type="NCBI Taxonomy" id="2528010"/>
    <lineage>
        <taxon>Bacteria</taxon>
        <taxon>Pseudomonadati</taxon>
        <taxon>Planctomycetota</taxon>
        <taxon>Planctomycetia</taxon>
        <taxon>Pirellulales</taxon>
        <taxon>Pirellulaceae</taxon>
        <taxon>Lignipirellula</taxon>
    </lineage>
</organism>
<evidence type="ECO:0000256" key="3">
    <source>
        <dbReference type="ARBA" id="ARBA00022692"/>
    </source>
</evidence>
<keyword evidence="3 6" id="KW-0812">Transmembrane</keyword>
<dbReference type="InterPro" id="IPR042094">
    <property type="entry name" value="T2SS_GspF_sf"/>
</dbReference>
<dbReference type="Proteomes" id="UP000317648">
    <property type="component" value="Chromosome"/>
</dbReference>
<feature type="transmembrane region" description="Helical" evidence="6">
    <location>
        <begin position="52"/>
        <end position="71"/>
    </location>
</feature>
<feature type="transmembrane region" description="Helical" evidence="6">
    <location>
        <begin position="253"/>
        <end position="277"/>
    </location>
</feature>
<dbReference type="InterPro" id="IPR018076">
    <property type="entry name" value="T2SS_GspF_dom"/>
</dbReference>
<reference evidence="8 9" key="1">
    <citation type="submission" date="2019-02" db="EMBL/GenBank/DDBJ databases">
        <title>Deep-cultivation of Planctomycetes and their phenomic and genomic characterization uncovers novel biology.</title>
        <authorList>
            <person name="Wiegand S."/>
            <person name="Jogler M."/>
            <person name="Boedeker C."/>
            <person name="Pinto D."/>
            <person name="Vollmers J."/>
            <person name="Rivas-Marin E."/>
            <person name="Kohn T."/>
            <person name="Peeters S.H."/>
            <person name="Heuer A."/>
            <person name="Rast P."/>
            <person name="Oberbeckmann S."/>
            <person name="Bunk B."/>
            <person name="Jeske O."/>
            <person name="Meyerdierks A."/>
            <person name="Storesund J.E."/>
            <person name="Kallscheuer N."/>
            <person name="Luecker S."/>
            <person name="Lage O.M."/>
            <person name="Pohl T."/>
            <person name="Merkel B.J."/>
            <person name="Hornburger P."/>
            <person name="Mueller R.-W."/>
            <person name="Bruemmer F."/>
            <person name="Labrenz M."/>
            <person name="Spormann A.M."/>
            <person name="Op den Camp H."/>
            <person name="Overmann J."/>
            <person name="Amann R."/>
            <person name="Jetten M.S.M."/>
            <person name="Mascher T."/>
            <person name="Medema M.H."/>
            <person name="Devos D.P."/>
            <person name="Kaster A.-K."/>
            <person name="Ovreas L."/>
            <person name="Rohde M."/>
            <person name="Galperin M.Y."/>
            <person name="Jogler C."/>
        </authorList>
    </citation>
    <scope>NUCLEOTIDE SEQUENCE [LARGE SCALE GENOMIC DNA]</scope>
    <source>
        <strain evidence="8 9">Pla85_3_4</strain>
    </source>
</reference>
<sequence length="281" mass="30916">MPFEAVVISLLGGLCAAGAGWAGQGAYHQFIDYVERDLAERLKSLRIVSSKLRWWIQIWLAIVAMTFIVLWLGFDAALFGVVAAIFMCAGPWFVVRRMAAARRLKVEEQLADAMVMFSSAVRAGLSLAQALELLATDCPKPIQQEFAQMVGEYKMGKPLERTLTEAKERLRSENFILFSAALLASRESGGRLNETVERISASVIELQRLERKVRSETAQARKSAVYMGLAPPAILAAYYVMSPDVVEALFTDFAGQAILCAAVLLNVAAYFWAVAILDADI</sequence>
<dbReference type="Pfam" id="PF00482">
    <property type="entry name" value="T2SSF"/>
    <property type="match status" value="1"/>
</dbReference>
<dbReference type="AlphaFoldDB" id="A0A518E1P9"/>
<feature type="transmembrane region" description="Helical" evidence="6">
    <location>
        <begin position="6"/>
        <end position="31"/>
    </location>
</feature>
<feature type="domain" description="Type II secretion system protein GspF" evidence="7">
    <location>
        <begin position="117"/>
        <end position="238"/>
    </location>
</feature>
<feature type="transmembrane region" description="Helical" evidence="6">
    <location>
        <begin position="77"/>
        <end position="95"/>
    </location>
</feature>
<evidence type="ECO:0000313" key="9">
    <source>
        <dbReference type="Proteomes" id="UP000317648"/>
    </source>
</evidence>
<protein>
    <submittedName>
        <fullName evidence="8">Bacterial type II secretion system protein F domain protein</fullName>
    </submittedName>
</protein>
<evidence type="ECO:0000256" key="4">
    <source>
        <dbReference type="ARBA" id="ARBA00022989"/>
    </source>
</evidence>
<keyword evidence="4 6" id="KW-1133">Transmembrane helix</keyword>